<proteinExistence type="predicted"/>
<dbReference type="AlphaFoldDB" id="A0A6A4B720"/>
<protein>
    <submittedName>
        <fullName evidence="1">Uncharacterized protein</fullName>
    </submittedName>
</protein>
<dbReference type="EMBL" id="QXFT01006485">
    <property type="protein sequence ID" value="KAE9268895.1"/>
    <property type="molecule type" value="Genomic_DNA"/>
</dbReference>
<keyword evidence="2" id="KW-1185">Reference proteome</keyword>
<accession>A0A6A4B720</accession>
<dbReference type="Proteomes" id="UP000434957">
    <property type="component" value="Unassembled WGS sequence"/>
</dbReference>
<gene>
    <name evidence="1" type="ORF">PR003_g31302</name>
</gene>
<evidence type="ECO:0000313" key="2">
    <source>
        <dbReference type="Proteomes" id="UP000434957"/>
    </source>
</evidence>
<name>A0A6A4B720_9STRA</name>
<reference evidence="1 2" key="1">
    <citation type="submission" date="2018-08" db="EMBL/GenBank/DDBJ databases">
        <title>Genomic investigation of the strawberry pathogen Phytophthora fragariae indicates pathogenicity is determined by transcriptional variation in three key races.</title>
        <authorList>
            <person name="Adams T.M."/>
            <person name="Armitage A.D."/>
            <person name="Sobczyk M.K."/>
            <person name="Bates H.J."/>
            <person name="Dunwell J.M."/>
            <person name="Nellist C.F."/>
            <person name="Harrison R.J."/>
        </authorList>
    </citation>
    <scope>NUCLEOTIDE SEQUENCE [LARGE SCALE GENOMIC DNA]</scope>
    <source>
        <strain evidence="1 2">SCRP333</strain>
    </source>
</reference>
<evidence type="ECO:0000313" key="1">
    <source>
        <dbReference type="EMBL" id="KAE9268895.1"/>
    </source>
</evidence>
<organism evidence="1 2">
    <name type="scientific">Phytophthora rubi</name>
    <dbReference type="NCBI Taxonomy" id="129364"/>
    <lineage>
        <taxon>Eukaryota</taxon>
        <taxon>Sar</taxon>
        <taxon>Stramenopiles</taxon>
        <taxon>Oomycota</taxon>
        <taxon>Peronosporomycetes</taxon>
        <taxon>Peronosporales</taxon>
        <taxon>Peronosporaceae</taxon>
        <taxon>Phytophthora</taxon>
    </lineage>
</organism>
<sequence>MVIDLTEYAKADSSIRNDGPTVAQVKTYVADQVRR</sequence>
<comment type="caution">
    <text evidence="1">The sequence shown here is derived from an EMBL/GenBank/DDBJ whole genome shotgun (WGS) entry which is preliminary data.</text>
</comment>